<sequence length="138" mass="15111">MAVTNSDVAMQENTSEGIEVYLGAYEDFPAQGEPGWLQKIRGSAIARFAETGIPGTREEEWKYTNLSFLKNKPYQRPGGELSEEAAGEIKALDLPGLVFVNGVYSEKLSRLPEAESGITIMDMAAAIESRPADLERLL</sequence>
<name>A0A382ZNV7_9ZZZZ</name>
<feature type="non-terminal residue" evidence="2">
    <location>
        <position position="138"/>
    </location>
</feature>
<evidence type="ECO:0000313" key="2">
    <source>
        <dbReference type="EMBL" id="SVD96980.1"/>
    </source>
</evidence>
<organism evidence="2">
    <name type="scientific">marine metagenome</name>
    <dbReference type="NCBI Taxonomy" id="408172"/>
    <lineage>
        <taxon>unclassified sequences</taxon>
        <taxon>metagenomes</taxon>
        <taxon>ecological metagenomes</taxon>
    </lineage>
</organism>
<feature type="domain" description="SUF system FeS cluster assembly SufBD N-terminal" evidence="1">
    <location>
        <begin position="33"/>
        <end position="132"/>
    </location>
</feature>
<dbReference type="InterPro" id="IPR045595">
    <property type="entry name" value="SufBD_N"/>
</dbReference>
<dbReference type="SUPFAM" id="SSF101960">
    <property type="entry name" value="Stabilizer of iron transporter SufD"/>
    <property type="match status" value="1"/>
</dbReference>
<evidence type="ECO:0000259" key="1">
    <source>
        <dbReference type="Pfam" id="PF19295"/>
    </source>
</evidence>
<gene>
    <name evidence="2" type="ORF">METZ01_LOCUS449834</name>
</gene>
<reference evidence="2" key="1">
    <citation type="submission" date="2018-05" db="EMBL/GenBank/DDBJ databases">
        <authorList>
            <person name="Lanie J.A."/>
            <person name="Ng W.-L."/>
            <person name="Kazmierczak K.M."/>
            <person name="Andrzejewski T.M."/>
            <person name="Davidsen T.M."/>
            <person name="Wayne K.J."/>
            <person name="Tettelin H."/>
            <person name="Glass J.I."/>
            <person name="Rusch D."/>
            <person name="Podicherti R."/>
            <person name="Tsui H.-C.T."/>
            <person name="Winkler M.E."/>
        </authorList>
    </citation>
    <scope>NUCLEOTIDE SEQUENCE</scope>
</reference>
<protein>
    <recommendedName>
        <fullName evidence="1">SUF system FeS cluster assembly SufBD N-terminal domain-containing protein</fullName>
    </recommendedName>
</protein>
<dbReference type="EMBL" id="UINC01185330">
    <property type="protein sequence ID" value="SVD96980.1"/>
    <property type="molecule type" value="Genomic_DNA"/>
</dbReference>
<accession>A0A382ZNV7</accession>
<dbReference type="AlphaFoldDB" id="A0A382ZNV7"/>
<dbReference type="Pfam" id="PF19295">
    <property type="entry name" value="SufBD_N"/>
    <property type="match status" value="1"/>
</dbReference>
<proteinExistence type="predicted"/>
<dbReference type="InterPro" id="IPR037284">
    <property type="entry name" value="SUF_FeS_clus_asmbl_SufBD_sf"/>
</dbReference>